<evidence type="ECO:0000256" key="2">
    <source>
        <dbReference type="SAM" id="MobiDB-lite"/>
    </source>
</evidence>
<proteinExistence type="inferred from homology"/>
<dbReference type="RefSeq" id="WP_135013269.1">
    <property type="nucleotide sequence ID" value="NZ_SPQC01000035.1"/>
</dbReference>
<organism evidence="4 5">
    <name type="scientific">Rothia nasimurium</name>
    <dbReference type="NCBI Taxonomy" id="85336"/>
    <lineage>
        <taxon>Bacteria</taxon>
        <taxon>Bacillati</taxon>
        <taxon>Actinomycetota</taxon>
        <taxon>Actinomycetes</taxon>
        <taxon>Micrococcales</taxon>
        <taxon>Micrococcaceae</taxon>
        <taxon>Rothia</taxon>
    </lineage>
</organism>
<protein>
    <recommendedName>
        <fullName evidence="3">Threonine/serine exporter-like N-terminal domain-containing protein</fullName>
    </recommendedName>
</protein>
<sequence length="193" mass="20821">MFHYGADAADVDAAVMTVCAMYGIHDVEVDITYQSSVINYVSEFDEVAERGQLSEAGGLGVEKLGLTLVRVVRSTSENYLALHQLYRLVHDIAQGSVSRGRAERRLAQVNAQKKPYSPAVLLAWNLLMAGAYPGRGRLLAGRCDFSGGVYRGELCAGVGGAVEATQLLHDGPGRCNDDDMTGRLRSRSSRNLA</sequence>
<accession>A0A4Y9F3B5</accession>
<name>A0A4Y9F3B5_9MICC</name>
<feature type="compositionally biased region" description="Basic and acidic residues" evidence="2">
    <location>
        <begin position="172"/>
        <end position="182"/>
    </location>
</feature>
<comment type="caution">
    <text evidence="4">The sequence shown here is derived from an EMBL/GenBank/DDBJ whole genome shotgun (WGS) entry which is preliminary data.</text>
</comment>
<dbReference type="Pfam" id="PF06738">
    <property type="entry name" value="ThrE"/>
    <property type="match status" value="1"/>
</dbReference>
<dbReference type="EMBL" id="SPQC01000035">
    <property type="protein sequence ID" value="TFU21304.1"/>
    <property type="molecule type" value="Genomic_DNA"/>
</dbReference>
<feature type="region of interest" description="Disordered" evidence="2">
    <location>
        <begin position="172"/>
        <end position="193"/>
    </location>
</feature>
<evidence type="ECO:0000313" key="4">
    <source>
        <dbReference type="EMBL" id="TFU21304.1"/>
    </source>
</evidence>
<evidence type="ECO:0000259" key="3">
    <source>
        <dbReference type="Pfam" id="PF06738"/>
    </source>
</evidence>
<dbReference type="InterPro" id="IPR010619">
    <property type="entry name" value="ThrE-like_N"/>
</dbReference>
<dbReference type="GO" id="GO:0022857">
    <property type="term" value="F:transmembrane transporter activity"/>
    <property type="evidence" value="ECO:0007669"/>
    <property type="project" value="InterPro"/>
</dbReference>
<dbReference type="AlphaFoldDB" id="A0A4Y9F3B5"/>
<feature type="domain" description="Threonine/serine exporter-like N-terminal" evidence="3">
    <location>
        <begin position="1"/>
        <end position="131"/>
    </location>
</feature>
<dbReference type="Proteomes" id="UP000297951">
    <property type="component" value="Unassembled WGS sequence"/>
</dbReference>
<feature type="compositionally biased region" description="Basic residues" evidence="2">
    <location>
        <begin position="184"/>
        <end position="193"/>
    </location>
</feature>
<comment type="similarity">
    <text evidence="1">Belongs to the ThrE exporter (TC 2.A.79) family.</text>
</comment>
<gene>
    <name evidence="4" type="ORF">E4U03_09330</name>
</gene>
<evidence type="ECO:0000256" key="1">
    <source>
        <dbReference type="ARBA" id="ARBA00034125"/>
    </source>
</evidence>
<dbReference type="OrthoDB" id="9763957at2"/>
<reference evidence="4 5" key="1">
    <citation type="submission" date="2019-03" db="EMBL/GenBank/DDBJ databases">
        <title>Diversity of the mouse oral microbiome.</title>
        <authorList>
            <person name="Joseph S."/>
            <person name="Aduse-Opoku J."/>
            <person name="Curtis M."/>
            <person name="Wade W."/>
            <person name="Hashim A."/>
        </authorList>
    </citation>
    <scope>NUCLEOTIDE SEQUENCE [LARGE SCALE GENOMIC DNA]</scope>
    <source>
        <strain evidence="5">irhom_31</strain>
    </source>
</reference>
<evidence type="ECO:0000313" key="5">
    <source>
        <dbReference type="Proteomes" id="UP000297951"/>
    </source>
</evidence>